<comment type="caution">
    <text evidence="1">The sequence shown here is derived from an EMBL/GenBank/DDBJ whole genome shotgun (WGS) entry which is preliminary data.</text>
</comment>
<dbReference type="STRING" id="927665.HMPREF1535_03840"/>
<gene>
    <name evidence="1" type="ORF">HMPREF1535_03840</name>
</gene>
<evidence type="ECO:0000313" key="1">
    <source>
        <dbReference type="EMBL" id="KKB48612.1"/>
    </source>
</evidence>
<dbReference type="Proteomes" id="UP000033047">
    <property type="component" value="Unassembled WGS sequence"/>
</dbReference>
<protein>
    <submittedName>
        <fullName evidence="1">Uncharacterized protein</fullName>
    </submittedName>
</protein>
<evidence type="ECO:0000313" key="2">
    <source>
        <dbReference type="Proteomes" id="UP000033047"/>
    </source>
</evidence>
<sequence length="60" mass="6801">MKPLILSFFAVILGYSLLFNEKEEISQPIHGIDNSVYIHKADTPRIDSIAIYHNRTASVL</sequence>
<dbReference type="AlphaFoldDB" id="A0A0F5ITY6"/>
<proteinExistence type="predicted"/>
<dbReference type="GeneID" id="69980453"/>
<name>A0A0F5ITY6_9BACT</name>
<dbReference type="HOGENOM" id="CLU_2937407_0_0_10"/>
<reference evidence="1 2" key="1">
    <citation type="submission" date="2013-04" db="EMBL/GenBank/DDBJ databases">
        <title>The Genome Sequence of Parabacteroides goldsteinii DSM 19448.</title>
        <authorList>
            <consortium name="The Broad Institute Genomics Platform"/>
            <person name="Earl A."/>
            <person name="Ward D."/>
            <person name="Feldgarden M."/>
            <person name="Gevers D."/>
            <person name="Martens E."/>
            <person name="Sakamoto M."/>
            <person name="Benno Y."/>
            <person name="Song Y."/>
            <person name="Liu C."/>
            <person name="Lee J."/>
            <person name="Bolanos M."/>
            <person name="Vaisanen M.L."/>
            <person name="Finegold S.M."/>
            <person name="Walker B."/>
            <person name="Young S."/>
            <person name="Zeng Q."/>
            <person name="Gargeya S."/>
            <person name="Fitzgerald M."/>
            <person name="Haas B."/>
            <person name="Abouelleil A."/>
            <person name="Allen A.W."/>
            <person name="Alvarado L."/>
            <person name="Arachchi H.M."/>
            <person name="Berlin A.M."/>
            <person name="Chapman S.B."/>
            <person name="Gainer-Dewar J."/>
            <person name="Goldberg J."/>
            <person name="Griggs A."/>
            <person name="Gujja S."/>
            <person name="Hansen M."/>
            <person name="Howarth C."/>
            <person name="Imamovic A."/>
            <person name="Ireland A."/>
            <person name="Larimer J."/>
            <person name="McCowan C."/>
            <person name="Murphy C."/>
            <person name="Pearson M."/>
            <person name="Poon T.W."/>
            <person name="Priest M."/>
            <person name="Roberts A."/>
            <person name="Saif S."/>
            <person name="Shea T."/>
            <person name="Sisk P."/>
            <person name="Sykes S."/>
            <person name="Wortman J."/>
            <person name="Nusbaum C."/>
            <person name="Birren B."/>
        </authorList>
    </citation>
    <scope>NUCLEOTIDE SEQUENCE [LARGE SCALE GENOMIC DNA]</scope>
    <source>
        <strain evidence="1 2">DSM 19448</strain>
    </source>
</reference>
<accession>A0A0F5ITY6</accession>
<dbReference type="RefSeq" id="WP_007656839.1">
    <property type="nucleotide sequence ID" value="NZ_KQ033913.1"/>
</dbReference>
<organism evidence="1 2">
    <name type="scientific">Parabacteroides goldsteinii DSM 19448 = WAL 12034</name>
    <dbReference type="NCBI Taxonomy" id="927665"/>
    <lineage>
        <taxon>Bacteria</taxon>
        <taxon>Pseudomonadati</taxon>
        <taxon>Bacteroidota</taxon>
        <taxon>Bacteroidia</taxon>
        <taxon>Bacteroidales</taxon>
        <taxon>Tannerellaceae</taxon>
        <taxon>Parabacteroides</taxon>
    </lineage>
</organism>
<dbReference type="PATRIC" id="fig|927665.4.peg.3945"/>
<dbReference type="EMBL" id="AQHV01000021">
    <property type="protein sequence ID" value="KKB48612.1"/>
    <property type="molecule type" value="Genomic_DNA"/>
</dbReference>